<feature type="non-terminal residue" evidence="1">
    <location>
        <position position="1"/>
    </location>
</feature>
<dbReference type="AlphaFoldDB" id="A0AAD9C5D4"/>
<reference evidence="1" key="1">
    <citation type="submission" date="2023-04" db="EMBL/GenBank/DDBJ databases">
        <title>Chromosome-level genome of Chaenocephalus aceratus.</title>
        <authorList>
            <person name="Park H."/>
        </authorList>
    </citation>
    <scope>NUCLEOTIDE SEQUENCE</scope>
    <source>
        <strain evidence="1">DE</strain>
        <tissue evidence="1">Muscle</tissue>
    </source>
</reference>
<name>A0AAD9C5D4_DISEL</name>
<evidence type="ECO:0000313" key="2">
    <source>
        <dbReference type="Proteomes" id="UP001228049"/>
    </source>
</evidence>
<keyword evidence="2" id="KW-1185">Reference proteome</keyword>
<protein>
    <submittedName>
        <fullName evidence="1">Phosphoglucosamine mutase</fullName>
    </submittedName>
</protein>
<proteinExistence type="predicted"/>
<comment type="caution">
    <text evidence="1">The sequence shown here is derived from an EMBL/GenBank/DDBJ whole genome shotgun (WGS) entry which is preliminary data.</text>
</comment>
<dbReference type="Proteomes" id="UP001228049">
    <property type="component" value="Unassembled WGS sequence"/>
</dbReference>
<organism evidence="1 2">
    <name type="scientific">Dissostichus eleginoides</name>
    <name type="common">Patagonian toothfish</name>
    <name type="synonym">Dissostichus amissus</name>
    <dbReference type="NCBI Taxonomy" id="100907"/>
    <lineage>
        <taxon>Eukaryota</taxon>
        <taxon>Metazoa</taxon>
        <taxon>Chordata</taxon>
        <taxon>Craniata</taxon>
        <taxon>Vertebrata</taxon>
        <taxon>Euteleostomi</taxon>
        <taxon>Actinopterygii</taxon>
        <taxon>Neopterygii</taxon>
        <taxon>Teleostei</taxon>
        <taxon>Neoteleostei</taxon>
        <taxon>Acanthomorphata</taxon>
        <taxon>Eupercaria</taxon>
        <taxon>Perciformes</taxon>
        <taxon>Notothenioidei</taxon>
        <taxon>Nototheniidae</taxon>
        <taxon>Dissostichus</taxon>
    </lineage>
</organism>
<evidence type="ECO:0000313" key="1">
    <source>
        <dbReference type="EMBL" id="KAK1895108.1"/>
    </source>
</evidence>
<sequence>ISRLLTSQYPNLETISGGWLLYKALGGSGQRKLSVIPPETGGYNGHFLKTMQMSFRRCLRRLRVCGSCMPLQVLAAHVKSCVEQPSSGDDFDRGSSPEVTIVAESIPPESPPGTSSTMRPHYKNSAIVLHANLRLFPMLLQIKDGLSLYGLCSIMAKYPDIVQPLFVPGVEMTADADFIISVCQAEFSERGSNKEQVEVTLMKHLQDFLQELEQAGPTATTAEGHASLGAEWVMVPDLSEGVKVAAETG</sequence>
<accession>A0AAD9C5D4</accession>
<gene>
    <name evidence="1" type="ORF">KUDE01_020562</name>
</gene>
<dbReference type="EMBL" id="JASDAP010000010">
    <property type="protein sequence ID" value="KAK1895108.1"/>
    <property type="molecule type" value="Genomic_DNA"/>
</dbReference>